<reference evidence="2" key="1">
    <citation type="journal article" date="2014" name="Int. J. Syst. Evol. Microbiol.">
        <title>Complete genome sequence of Corynebacterium casei LMG S-19264T (=DSM 44701T), isolated from a smear-ripened cheese.</title>
        <authorList>
            <consortium name="US DOE Joint Genome Institute (JGI-PGF)"/>
            <person name="Walter F."/>
            <person name="Albersmeier A."/>
            <person name="Kalinowski J."/>
            <person name="Ruckert C."/>
        </authorList>
    </citation>
    <scope>NUCLEOTIDE SEQUENCE</scope>
    <source>
        <strain evidence="2">CGMCC 1.12827</strain>
    </source>
</reference>
<sequence>MTPDALANLMAESVATEQHSGVPATDAGVFGDAQAWVRIRNMADARLVEAATEMDRRGMARRHGRRLTELLVAVGLVPSVAARIARVSTRLVGLDSAAGDLAEGRMGAEVADAIGAGMAVIERRSGGLDDDSRKKYEAALVAQARSAASPAQLADTARGIANQLAAQSDSGIEPATDRGANEFTLSRTPEGRVALTADVDATSGAVIMAAIEGLAKPRPEPDGSPDARNAGQRRVDALVQLASMTGSTIARAQVSMVVPADAPDLPRVAWMGVVPTATAAVLACDARVEAIVVDGNNVPLAMGRGERTFSPAMKRALEIRDRGCVKCGAPAAWAHAHHIRHWAHGGNTDISNACLLCPACHAAVHNDGWDVVIEFDGHPWLIPPTSVDPKRTPLKSFHRRTMTIAA</sequence>
<keyword evidence="3" id="KW-1185">Reference proteome</keyword>
<comment type="caution">
    <text evidence="2">The sequence shown here is derived from an EMBL/GenBank/DDBJ whole genome shotgun (WGS) entry which is preliminary data.</text>
</comment>
<reference evidence="2" key="2">
    <citation type="submission" date="2020-09" db="EMBL/GenBank/DDBJ databases">
        <authorList>
            <person name="Sun Q."/>
            <person name="Zhou Y."/>
        </authorList>
    </citation>
    <scope>NUCLEOTIDE SEQUENCE</scope>
    <source>
        <strain evidence="2">CGMCC 1.12827</strain>
    </source>
</reference>
<keyword evidence="2" id="KW-0378">Hydrolase</keyword>
<dbReference type="EMBL" id="BMGC01000018">
    <property type="protein sequence ID" value="GGB36789.1"/>
    <property type="molecule type" value="Genomic_DNA"/>
</dbReference>
<evidence type="ECO:0000313" key="3">
    <source>
        <dbReference type="Proteomes" id="UP000621454"/>
    </source>
</evidence>
<dbReference type="GO" id="GO:0004519">
    <property type="term" value="F:endonuclease activity"/>
    <property type="evidence" value="ECO:0007669"/>
    <property type="project" value="UniProtKB-KW"/>
</dbReference>
<feature type="domain" description="HNH nuclease" evidence="1">
    <location>
        <begin position="312"/>
        <end position="362"/>
    </location>
</feature>
<gene>
    <name evidence="2" type="ORF">GCM10011489_25860</name>
</gene>
<dbReference type="Pfam" id="PF01844">
    <property type="entry name" value="HNH"/>
    <property type="match status" value="1"/>
</dbReference>
<dbReference type="RefSeq" id="WP_188586998.1">
    <property type="nucleotide sequence ID" value="NZ_BMGC01000018.1"/>
</dbReference>
<name>A0A916T9G6_9ACTN</name>
<keyword evidence="2" id="KW-0540">Nuclease</keyword>
<proteinExistence type="predicted"/>
<evidence type="ECO:0000313" key="2">
    <source>
        <dbReference type="EMBL" id="GGB36789.1"/>
    </source>
</evidence>
<dbReference type="GO" id="GO:0008270">
    <property type="term" value="F:zinc ion binding"/>
    <property type="evidence" value="ECO:0007669"/>
    <property type="project" value="InterPro"/>
</dbReference>
<organism evidence="2 3">
    <name type="scientific">Gordonia jinhuaensis</name>
    <dbReference type="NCBI Taxonomy" id="1517702"/>
    <lineage>
        <taxon>Bacteria</taxon>
        <taxon>Bacillati</taxon>
        <taxon>Actinomycetota</taxon>
        <taxon>Actinomycetes</taxon>
        <taxon>Mycobacteriales</taxon>
        <taxon>Gordoniaceae</taxon>
        <taxon>Gordonia</taxon>
    </lineage>
</organism>
<dbReference type="AlphaFoldDB" id="A0A916T9G6"/>
<dbReference type="Proteomes" id="UP000621454">
    <property type="component" value="Unassembled WGS sequence"/>
</dbReference>
<accession>A0A916T9G6</accession>
<evidence type="ECO:0000259" key="1">
    <source>
        <dbReference type="SMART" id="SM00507"/>
    </source>
</evidence>
<dbReference type="GO" id="GO:0003676">
    <property type="term" value="F:nucleic acid binding"/>
    <property type="evidence" value="ECO:0007669"/>
    <property type="project" value="InterPro"/>
</dbReference>
<dbReference type="CDD" id="cd00085">
    <property type="entry name" value="HNHc"/>
    <property type="match status" value="1"/>
</dbReference>
<dbReference type="SMART" id="SM00507">
    <property type="entry name" value="HNHc"/>
    <property type="match status" value="1"/>
</dbReference>
<keyword evidence="2" id="KW-0255">Endonuclease</keyword>
<protein>
    <submittedName>
        <fullName evidence="2">HNH endonuclease</fullName>
    </submittedName>
</protein>
<dbReference type="Gene3D" id="1.10.30.50">
    <property type="match status" value="1"/>
</dbReference>
<dbReference type="InterPro" id="IPR003615">
    <property type="entry name" value="HNH_nuc"/>
</dbReference>
<dbReference type="InterPro" id="IPR002711">
    <property type="entry name" value="HNH"/>
</dbReference>